<gene>
    <name evidence="1" type="primary">slyX</name>
    <name evidence="3" type="ORF">ABW22_07695</name>
</gene>
<dbReference type="EMBL" id="LDUG01000019">
    <property type="protein sequence ID" value="KVW96813.1"/>
    <property type="molecule type" value="Genomic_DNA"/>
</dbReference>
<reference evidence="3 4" key="1">
    <citation type="journal article" date="2015" name="Appl. Environ. Microbiol.">
        <title>Aerobic and Anaerobic Thiosulfate Oxidation by a Cold-Adapted, Subglacial Chemoautotroph.</title>
        <authorList>
            <person name="Harrold Z.R."/>
            <person name="Skidmore M.L."/>
            <person name="Hamilton T.L."/>
            <person name="Desch L."/>
            <person name="Amada K."/>
            <person name="van Gelder W."/>
            <person name="Glover K."/>
            <person name="Roden E.E."/>
            <person name="Boyd E.S."/>
        </authorList>
    </citation>
    <scope>NUCLEOTIDE SEQUENCE [LARGE SCALE GENOMIC DNA]</scope>
    <source>
        <strain evidence="3 4">RG</strain>
    </source>
</reference>
<dbReference type="PANTHER" id="PTHR36508">
    <property type="entry name" value="PROTEIN SLYX"/>
    <property type="match status" value="1"/>
</dbReference>
<sequence length="67" mass="7897">MTEPRLTELETKLAFAEDLLETLNQTVIRQQGQIDSMQQQLRLLHQQLQDALPDEDRTPRDEIPPHY</sequence>
<organism evidence="3 4">
    <name type="scientific">Thiobacillus denitrificans</name>
    <dbReference type="NCBI Taxonomy" id="36861"/>
    <lineage>
        <taxon>Bacteria</taxon>
        <taxon>Pseudomonadati</taxon>
        <taxon>Pseudomonadota</taxon>
        <taxon>Betaproteobacteria</taxon>
        <taxon>Nitrosomonadales</taxon>
        <taxon>Thiobacillaceae</taxon>
        <taxon>Thiobacillus</taxon>
    </lineage>
</organism>
<dbReference type="PANTHER" id="PTHR36508:SF1">
    <property type="entry name" value="PROTEIN SLYX"/>
    <property type="match status" value="1"/>
</dbReference>
<accession>A0A119CWL5</accession>
<dbReference type="HAMAP" id="MF_00715">
    <property type="entry name" value="SlyX"/>
    <property type="match status" value="1"/>
</dbReference>
<evidence type="ECO:0000256" key="1">
    <source>
        <dbReference type="HAMAP-Rule" id="MF_00715"/>
    </source>
</evidence>
<proteinExistence type="inferred from homology"/>
<keyword evidence="2" id="KW-0175">Coiled coil</keyword>
<comment type="caution">
    <text evidence="3">The sequence shown here is derived from an EMBL/GenBank/DDBJ whole genome shotgun (WGS) entry which is preliminary data.</text>
</comment>
<protein>
    <recommendedName>
        <fullName evidence="1">Protein SlyX homolog</fullName>
    </recommendedName>
</protein>
<comment type="similarity">
    <text evidence="1">Belongs to the SlyX family.</text>
</comment>
<dbReference type="OrthoDB" id="5297107at2"/>
<dbReference type="STRING" id="1123392.GCA_000376425_02059"/>
<name>A0A119CWL5_THIDE</name>
<keyword evidence="4" id="KW-1185">Reference proteome</keyword>
<evidence type="ECO:0000313" key="4">
    <source>
        <dbReference type="Proteomes" id="UP000064243"/>
    </source>
</evidence>
<dbReference type="Gene3D" id="1.20.5.300">
    <property type="match status" value="1"/>
</dbReference>
<dbReference type="Pfam" id="PF04102">
    <property type="entry name" value="SlyX"/>
    <property type="match status" value="1"/>
</dbReference>
<dbReference type="Proteomes" id="UP000064243">
    <property type="component" value="Unassembled WGS sequence"/>
</dbReference>
<dbReference type="InterPro" id="IPR007236">
    <property type="entry name" value="SlyX"/>
</dbReference>
<feature type="coiled-coil region" evidence="2">
    <location>
        <begin position="6"/>
        <end position="40"/>
    </location>
</feature>
<evidence type="ECO:0000256" key="2">
    <source>
        <dbReference type="SAM" id="Coils"/>
    </source>
</evidence>
<dbReference type="PATRIC" id="fig|36861.3.peg.1016"/>
<dbReference type="AlphaFoldDB" id="A0A119CWL5"/>
<dbReference type="RefSeq" id="WP_059754321.1">
    <property type="nucleotide sequence ID" value="NZ_LDUG01000019.1"/>
</dbReference>
<evidence type="ECO:0000313" key="3">
    <source>
        <dbReference type="EMBL" id="KVW96813.1"/>
    </source>
</evidence>
<dbReference type="NCBIfam" id="NF003316">
    <property type="entry name" value="PRK04325.1"/>
    <property type="match status" value="1"/>
</dbReference>